<dbReference type="AlphaFoldDB" id="A0A8K0P7Z5"/>
<dbReference type="PROSITE" id="PS51257">
    <property type="entry name" value="PROKAR_LIPOPROTEIN"/>
    <property type="match status" value="1"/>
</dbReference>
<dbReference type="OrthoDB" id="7357196at2759"/>
<dbReference type="InterPro" id="IPR001304">
    <property type="entry name" value="C-type_lectin-like"/>
</dbReference>
<evidence type="ECO:0000313" key="2">
    <source>
        <dbReference type="EMBL" id="KAG8237276.1"/>
    </source>
</evidence>
<proteinExistence type="predicted"/>
<evidence type="ECO:0000313" key="3">
    <source>
        <dbReference type="Proteomes" id="UP000792457"/>
    </source>
</evidence>
<dbReference type="Pfam" id="PF00059">
    <property type="entry name" value="Lectin_C"/>
    <property type="match status" value="1"/>
</dbReference>
<dbReference type="SUPFAM" id="SSF56436">
    <property type="entry name" value="C-type lectin-like"/>
    <property type="match status" value="1"/>
</dbReference>
<dbReference type="InterPro" id="IPR016186">
    <property type="entry name" value="C-type_lectin-like/link_sf"/>
</dbReference>
<dbReference type="PROSITE" id="PS50041">
    <property type="entry name" value="C_TYPE_LECTIN_2"/>
    <property type="match status" value="1"/>
</dbReference>
<reference evidence="2" key="2">
    <citation type="submission" date="2017-10" db="EMBL/GenBank/DDBJ databases">
        <title>Ladona fulva Genome sequencing and assembly.</title>
        <authorList>
            <person name="Murali S."/>
            <person name="Richards S."/>
            <person name="Bandaranaike D."/>
            <person name="Bellair M."/>
            <person name="Blankenburg K."/>
            <person name="Chao H."/>
            <person name="Dinh H."/>
            <person name="Doddapaneni H."/>
            <person name="Dugan-Rocha S."/>
            <person name="Elkadiri S."/>
            <person name="Gnanaolivu R."/>
            <person name="Hernandez B."/>
            <person name="Skinner E."/>
            <person name="Javaid M."/>
            <person name="Lee S."/>
            <person name="Li M."/>
            <person name="Ming W."/>
            <person name="Munidasa M."/>
            <person name="Muniz J."/>
            <person name="Nguyen L."/>
            <person name="Hughes D."/>
            <person name="Osuji N."/>
            <person name="Pu L.-L."/>
            <person name="Puazo M."/>
            <person name="Qu C."/>
            <person name="Quiroz J."/>
            <person name="Raj R."/>
            <person name="Weissenberger G."/>
            <person name="Xin Y."/>
            <person name="Zou X."/>
            <person name="Han Y."/>
            <person name="Worley K."/>
            <person name="Muzny D."/>
            <person name="Gibbs R."/>
        </authorList>
    </citation>
    <scope>NUCLEOTIDE SEQUENCE</scope>
    <source>
        <strain evidence="2">Sampled in the wild</strain>
    </source>
</reference>
<comment type="caution">
    <text evidence="2">The sequence shown here is derived from an EMBL/GenBank/DDBJ whole genome shotgun (WGS) entry which is preliminary data.</text>
</comment>
<organism evidence="2 3">
    <name type="scientific">Ladona fulva</name>
    <name type="common">Scarce chaser dragonfly</name>
    <name type="synonym">Libellula fulva</name>
    <dbReference type="NCBI Taxonomy" id="123851"/>
    <lineage>
        <taxon>Eukaryota</taxon>
        <taxon>Metazoa</taxon>
        <taxon>Ecdysozoa</taxon>
        <taxon>Arthropoda</taxon>
        <taxon>Hexapoda</taxon>
        <taxon>Insecta</taxon>
        <taxon>Pterygota</taxon>
        <taxon>Palaeoptera</taxon>
        <taxon>Odonata</taxon>
        <taxon>Epiprocta</taxon>
        <taxon>Anisoptera</taxon>
        <taxon>Libelluloidea</taxon>
        <taxon>Libellulidae</taxon>
        <taxon>Ladona</taxon>
    </lineage>
</organism>
<feature type="domain" description="C-type lectin" evidence="1">
    <location>
        <begin position="115"/>
        <end position="235"/>
    </location>
</feature>
<dbReference type="SMART" id="SM00034">
    <property type="entry name" value="CLECT"/>
    <property type="match status" value="1"/>
</dbReference>
<sequence length="241" mass="26787">MTDARSNTNMYKLLGSLQFHVIFLILGTFASCGTAQKVKRSLSLTINSRKNQTGHAVTQLLMDKSLPHFPDKWNLKVNHAISEGVGVETFHLDTVFAAAPPKPRDYEYFPGVGYYKFHTTYAKGFEDASSLCAKEGGHLAIVNSESEHQVLSAMFARFPESSLKTVWAFVGFHDRYKEGEFVTIFGQPLNTTGFTRWSSPGQPDDAGGREDCGTVHRNGGLNDIGCNANLPFFCEYDLSWQ</sequence>
<dbReference type="InterPro" id="IPR050111">
    <property type="entry name" value="C-type_lectin/snaclec_domain"/>
</dbReference>
<protein>
    <recommendedName>
        <fullName evidence="1">C-type lectin domain-containing protein</fullName>
    </recommendedName>
</protein>
<accession>A0A8K0P7Z5</accession>
<dbReference type="InterPro" id="IPR016187">
    <property type="entry name" value="CTDL_fold"/>
</dbReference>
<dbReference type="Gene3D" id="3.10.100.10">
    <property type="entry name" value="Mannose-Binding Protein A, subunit A"/>
    <property type="match status" value="1"/>
</dbReference>
<dbReference type="Proteomes" id="UP000792457">
    <property type="component" value="Unassembled WGS sequence"/>
</dbReference>
<keyword evidence="3" id="KW-1185">Reference proteome</keyword>
<gene>
    <name evidence="2" type="ORF">J437_LFUL017472</name>
</gene>
<dbReference type="PANTHER" id="PTHR22803">
    <property type="entry name" value="MANNOSE, PHOSPHOLIPASE, LECTIN RECEPTOR RELATED"/>
    <property type="match status" value="1"/>
</dbReference>
<evidence type="ECO:0000259" key="1">
    <source>
        <dbReference type="PROSITE" id="PS50041"/>
    </source>
</evidence>
<reference evidence="2" key="1">
    <citation type="submission" date="2013-04" db="EMBL/GenBank/DDBJ databases">
        <authorList>
            <person name="Qu J."/>
            <person name="Murali S.C."/>
            <person name="Bandaranaike D."/>
            <person name="Bellair M."/>
            <person name="Blankenburg K."/>
            <person name="Chao H."/>
            <person name="Dinh H."/>
            <person name="Doddapaneni H."/>
            <person name="Downs B."/>
            <person name="Dugan-Rocha S."/>
            <person name="Elkadiri S."/>
            <person name="Gnanaolivu R.D."/>
            <person name="Hernandez B."/>
            <person name="Javaid M."/>
            <person name="Jayaseelan J.C."/>
            <person name="Lee S."/>
            <person name="Li M."/>
            <person name="Ming W."/>
            <person name="Munidasa M."/>
            <person name="Muniz J."/>
            <person name="Nguyen L."/>
            <person name="Ongeri F."/>
            <person name="Osuji N."/>
            <person name="Pu L.-L."/>
            <person name="Puazo M."/>
            <person name="Qu C."/>
            <person name="Quiroz J."/>
            <person name="Raj R."/>
            <person name="Weissenberger G."/>
            <person name="Xin Y."/>
            <person name="Zou X."/>
            <person name="Han Y."/>
            <person name="Richards S."/>
            <person name="Worley K."/>
            <person name="Muzny D."/>
            <person name="Gibbs R."/>
        </authorList>
    </citation>
    <scope>NUCLEOTIDE SEQUENCE</scope>
    <source>
        <strain evidence="2">Sampled in the wild</strain>
    </source>
</reference>
<name>A0A8K0P7Z5_LADFU</name>
<dbReference type="EMBL" id="KZ309143">
    <property type="protein sequence ID" value="KAG8237276.1"/>
    <property type="molecule type" value="Genomic_DNA"/>
</dbReference>